<comment type="caution">
    <text evidence="1">The sequence shown here is derived from an EMBL/GenBank/DDBJ whole genome shotgun (WGS) entry which is preliminary data.</text>
</comment>
<accession>A0ABN3HE39</accession>
<gene>
    <name evidence="1" type="ORF">GCM10010246_84880</name>
</gene>
<protein>
    <submittedName>
        <fullName evidence="1">Uncharacterized protein</fullName>
    </submittedName>
</protein>
<name>A0ABN3HE39_9ACTN</name>
<dbReference type="Proteomes" id="UP001500253">
    <property type="component" value="Unassembled WGS sequence"/>
</dbReference>
<proteinExistence type="predicted"/>
<reference evidence="1 2" key="1">
    <citation type="journal article" date="2019" name="Int. J. Syst. Evol. Microbiol.">
        <title>The Global Catalogue of Microorganisms (GCM) 10K type strain sequencing project: providing services to taxonomists for standard genome sequencing and annotation.</title>
        <authorList>
            <consortium name="The Broad Institute Genomics Platform"/>
            <consortium name="The Broad Institute Genome Sequencing Center for Infectious Disease"/>
            <person name="Wu L."/>
            <person name="Ma J."/>
        </authorList>
    </citation>
    <scope>NUCLEOTIDE SEQUENCE [LARGE SCALE GENOMIC DNA]</scope>
    <source>
        <strain evidence="1 2">JCM 4316</strain>
    </source>
</reference>
<organism evidence="1 2">
    <name type="scientific">Streptomyces cuspidosporus</name>
    <dbReference type="NCBI Taxonomy" id="66882"/>
    <lineage>
        <taxon>Bacteria</taxon>
        <taxon>Bacillati</taxon>
        <taxon>Actinomycetota</taxon>
        <taxon>Actinomycetes</taxon>
        <taxon>Kitasatosporales</taxon>
        <taxon>Streptomycetaceae</taxon>
        <taxon>Streptomyces</taxon>
    </lineage>
</organism>
<evidence type="ECO:0000313" key="1">
    <source>
        <dbReference type="EMBL" id="GAA2377378.1"/>
    </source>
</evidence>
<dbReference type="EMBL" id="BAAASD010000113">
    <property type="protein sequence ID" value="GAA2377378.1"/>
    <property type="molecule type" value="Genomic_DNA"/>
</dbReference>
<keyword evidence="2" id="KW-1185">Reference proteome</keyword>
<sequence>MRRTGRSLDSDPCKLIYLPAWRHPLDELARREARILVALLRAEQQRLSGTSNLVGPQQFCARSI</sequence>
<evidence type="ECO:0000313" key="2">
    <source>
        <dbReference type="Proteomes" id="UP001500253"/>
    </source>
</evidence>